<organism evidence="1 2">
    <name type="scientific">Janibacter alittae</name>
    <dbReference type="NCBI Taxonomy" id="3115209"/>
    <lineage>
        <taxon>Bacteria</taxon>
        <taxon>Bacillati</taxon>
        <taxon>Actinomycetota</taxon>
        <taxon>Actinomycetes</taxon>
        <taxon>Micrococcales</taxon>
        <taxon>Intrasporangiaceae</taxon>
        <taxon>Janibacter</taxon>
    </lineage>
</organism>
<dbReference type="Proteomes" id="UP001382727">
    <property type="component" value="Chromosome"/>
</dbReference>
<evidence type="ECO:0000313" key="2">
    <source>
        <dbReference type="Proteomes" id="UP001382727"/>
    </source>
</evidence>
<accession>A0ABZ2MHB8</accession>
<keyword evidence="2" id="KW-1185">Reference proteome</keyword>
<evidence type="ECO:0000313" key="1">
    <source>
        <dbReference type="EMBL" id="WXB76423.1"/>
    </source>
</evidence>
<gene>
    <name evidence="1" type="ORF">V1351_15985</name>
</gene>
<reference evidence="1 2" key="1">
    <citation type="submission" date="2024-02" db="EMBL/GenBank/DDBJ databases">
        <title>Janibacter sp. nov., isolated from gut of marine sandworm.</title>
        <authorList>
            <person name="Kim B."/>
            <person name="Jun M.O."/>
            <person name="Shin N.-R."/>
        </authorList>
    </citation>
    <scope>NUCLEOTIDE SEQUENCE [LARGE SCALE GENOMIC DNA]</scope>
    <source>
        <strain evidence="1 2">A1S7</strain>
    </source>
</reference>
<dbReference type="RefSeq" id="WP_338749385.1">
    <property type="nucleotide sequence ID" value="NZ_CP144913.1"/>
</dbReference>
<proteinExistence type="predicted"/>
<sequence length="158" mass="17470">MPTVTYPSPVVPGPPRIHLEMPEGWIQVWAPDTLIAIRDGAPAADHFLANLVVRHYQRPAPFGTDEISSELEGYAHQRDRGRVGGARRREVAGEDLVGAEVSFVDGQIGAVVQTHWFSTRQREEVVDVVQVTGSFAGSRRERDDATLERIVESMRLGS</sequence>
<protein>
    <recommendedName>
        <fullName evidence="3">DUF1795 domain-containing protein</fullName>
    </recommendedName>
</protein>
<dbReference type="EMBL" id="CP144913">
    <property type="protein sequence ID" value="WXB76423.1"/>
    <property type="molecule type" value="Genomic_DNA"/>
</dbReference>
<name>A0ABZ2MHB8_9MICO</name>
<dbReference type="Gene3D" id="3.40.1000.10">
    <property type="entry name" value="Mog1/PsbP, alpha/beta/alpha sandwich"/>
    <property type="match status" value="1"/>
</dbReference>
<evidence type="ECO:0008006" key="3">
    <source>
        <dbReference type="Google" id="ProtNLM"/>
    </source>
</evidence>